<dbReference type="InterPro" id="IPR003438">
    <property type="entry name" value="GDNF_rcpt"/>
</dbReference>
<evidence type="ECO:0000256" key="7">
    <source>
        <dbReference type="ARBA" id="ARBA00023180"/>
    </source>
</evidence>
<accession>A0A835GK40</accession>
<evidence type="ECO:0000256" key="5">
    <source>
        <dbReference type="ARBA" id="ARBA00023136"/>
    </source>
</evidence>
<dbReference type="EMBL" id="JACKWZ010000066">
    <property type="protein sequence ID" value="KAF9417728.1"/>
    <property type="molecule type" value="Genomic_DNA"/>
</dbReference>
<dbReference type="GO" id="GO:0038023">
    <property type="term" value="F:signaling receptor activity"/>
    <property type="evidence" value="ECO:0007669"/>
    <property type="project" value="InterPro"/>
</dbReference>
<dbReference type="AlphaFoldDB" id="A0A835GK40"/>
<dbReference type="InterPro" id="IPR037193">
    <property type="entry name" value="GDNF_alpha"/>
</dbReference>
<name>A0A835GK40_SPOEX</name>
<dbReference type="InterPro" id="IPR057681">
    <property type="entry name" value="DUF7921"/>
</dbReference>
<evidence type="ECO:0000256" key="2">
    <source>
        <dbReference type="ARBA" id="ARBA00005961"/>
    </source>
</evidence>
<sequence>MAAAWGDCPPAVRALFEAPRRPTARAPALTRYAAPDGTILLLTENGTRLMTRAAAASLLRAALLSPRPPRPRHGEPPPHPLFIFSLSMCLSDSVASRTARFALRFFFLNIDVRRSTGAIASDVTISESRRAMARSSSLPQLSDSMDEIPVKLMSDGRIANRNGTGVTSWIGGMSITHDGNLIAPDKIMTHIHRYASPHYNPHGHHYHRWNHEPGGSEDPLYATKTVYGPGYIDENQRIGKENGKPGDEKVALQSTCHVALDACIKDSECVTSLTPVLQKCHTSDCDREGCMAALRGFYRKTGVHWNTEIAFCLCKKTDNREDSCMNAQERLHPSCAQRPAVGSPLPACHTLAHACREEPECRIRLENYEQWCAVDAVTQGCAGSPAACRAAVVAVLGTQLRAACACRGTDFAQLYDCLGWQRLLWLNPCVVESQSDYHMKTYGSLMTTTPFDNGIRYITVAPESPIYHRTTTHHHRHTTLDKSSQIDTIQENREELSPITTMSEQTVGPNEVAQISEPKPESDDQAQYIKMGETRRLYRSAELAECTDLCVCEATLQVSCKVACVPRAPCSSRLAHYSHAAPAYQAYRGRCYCYSGSFICMRPNPGEYKLPEGVYLLLGFSAVDEALLRPHTGLGAEDAVRLLQQYLYTVHSEGTNCTLTLFNISNENVIISASVPPREQEMLREAGDALLDREKEECIDVLKVVKSRINSQHEDISIAEVDVVYPTPPSSAITSHKPVKIFYVAIILLTILYNLKDTITIVNAVLFFKIFVNSLSNLFTIKLRFEGNPSTLAIVPFKRYFLNENINFISILKCYDEFIDTRLVDVVKYTDNQHDALASSNSQVKHITNEIDISFIDVNNIKEMIHIIKAVSITIFNNLNELVANAIILKYFSRDVYYDIGCTYYDSMKLFGDFIFGNIASSSYGIVKSVSLGLNLEVV</sequence>
<dbReference type="GO" id="GO:0007169">
    <property type="term" value="P:cell surface receptor protein tyrosine kinase signaling pathway"/>
    <property type="evidence" value="ECO:0007669"/>
    <property type="project" value="UniProtKB-ARBA"/>
</dbReference>
<evidence type="ECO:0000256" key="4">
    <source>
        <dbReference type="ARBA" id="ARBA00022729"/>
    </source>
</evidence>
<dbReference type="Pfam" id="PF02351">
    <property type="entry name" value="GDNF"/>
    <property type="match status" value="2"/>
</dbReference>
<protein>
    <recommendedName>
        <fullName evidence="8">GDNF/GAS1 domain-containing protein</fullName>
    </recommendedName>
</protein>
<comment type="similarity">
    <text evidence="2">Belongs to the GDNFR family.</text>
</comment>
<feature type="domain" description="GDNF/GAS1" evidence="8">
    <location>
        <begin position="256"/>
        <end position="335"/>
    </location>
</feature>
<keyword evidence="6" id="KW-0675">Receptor</keyword>
<keyword evidence="10" id="KW-1185">Reference proteome</keyword>
<gene>
    <name evidence="9" type="ORF">HW555_005235</name>
</gene>
<dbReference type="PANTHER" id="PTHR10269:SF12">
    <property type="entry name" value="GLIAL CELL LINE-DERIVED NEUROTROPHIC FAMILY RECEPTOR-LIKE, ISOFORM E"/>
    <property type="match status" value="1"/>
</dbReference>
<keyword evidence="4" id="KW-0732">Signal</keyword>
<dbReference type="GO" id="GO:0043235">
    <property type="term" value="C:receptor complex"/>
    <property type="evidence" value="ECO:0007669"/>
    <property type="project" value="TreeGrafter"/>
</dbReference>
<evidence type="ECO:0000256" key="6">
    <source>
        <dbReference type="ARBA" id="ARBA00023170"/>
    </source>
</evidence>
<dbReference type="InterPro" id="IPR059035">
    <property type="entry name" value="Fn1_3"/>
</dbReference>
<evidence type="ECO:0000256" key="3">
    <source>
        <dbReference type="ARBA" id="ARBA00022475"/>
    </source>
</evidence>
<organism evidence="9 10">
    <name type="scientific">Spodoptera exigua</name>
    <name type="common">Beet armyworm</name>
    <name type="synonym">Noctua fulgens</name>
    <dbReference type="NCBI Taxonomy" id="7107"/>
    <lineage>
        <taxon>Eukaryota</taxon>
        <taxon>Metazoa</taxon>
        <taxon>Ecdysozoa</taxon>
        <taxon>Arthropoda</taxon>
        <taxon>Hexapoda</taxon>
        <taxon>Insecta</taxon>
        <taxon>Pterygota</taxon>
        <taxon>Neoptera</taxon>
        <taxon>Endopterygota</taxon>
        <taxon>Lepidoptera</taxon>
        <taxon>Glossata</taxon>
        <taxon>Ditrysia</taxon>
        <taxon>Noctuoidea</taxon>
        <taxon>Noctuidae</taxon>
        <taxon>Amphipyrinae</taxon>
        <taxon>Spodoptera</taxon>
    </lineage>
</organism>
<comment type="caution">
    <text evidence="9">The sequence shown here is derived from an EMBL/GenBank/DDBJ whole genome shotgun (WGS) entry which is preliminary data.</text>
</comment>
<dbReference type="GO" id="GO:0009897">
    <property type="term" value="C:external side of plasma membrane"/>
    <property type="evidence" value="ECO:0007669"/>
    <property type="project" value="TreeGrafter"/>
</dbReference>
<dbReference type="Pfam" id="PF25868">
    <property type="entry name" value="Fn1_3"/>
    <property type="match status" value="1"/>
</dbReference>
<feature type="domain" description="GDNF/GAS1" evidence="8">
    <location>
        <begin position="348"/>
        <end position="429"/>
    </location>
</feature>
<dbReference type="InterPro" id="IPR016017">
    <property type="entry name" value="GDNF/GAS1"/>
</dbReference>
<keyword evidence="5" id="KW-0472">Membrane</keyword>
<dbReference type="PANTHER" id="PTHR10269">
    <property type="entry name" value="GDNF RECEPTOR ALPHA"/>
    <property type="match status" value="1"/>
</dbReference>
<evidence type="ECO:0000256" key="1">
    <source>
        <dbReference type="ARBA" id="ARBA00004236"/>
    </source>
</evidence>
<reference evidence="9" key="1">
    <citation type="submission" date="2020-08" db="EMBL/GenBank/DDBJ databases">
        <title>Spodoptera exigua strain:BAW_Kor-Di-RS1 Genome sequencing and assembly.</title>
        <authorList>
            <person name="Kim J."/>
            <person name="Nam H.Y."/>
            <person name="Kwon M."/>
            <person name="Choi J.H."/>
            <person name="Cho S.R."/>
            <person name="Kim G.-H."/>
        </authorList>
    </citation>
    <scope>NUCLEOTIDE SEQUENCE</scope>
    <source>
        <strain evidence="9">BAW_Kor-Di-RS1</strain>
        <tissue evidence="9">Whole-body</tissue>
    </source>
</reference>
<dbReference type="SUPFAM" id="SSF110035">
    <property type="entry name" value="GDNF receptor-like"/>
    <property type="match status" value="2"/>
</dbReference>
<evidence type="ECO:0000313" key="9">
    <source>
        <dbReference type="EMBL" id="KAF9417728.1"/>
    </source>
</evidence>
<keyword evidence="3" id="KW-1003">Cell membrane</keyword>
<dbReference type="SMART" id="SM00907">
    <property type="entry name" value="GDNF"/>
    <property type="match status" value="2"/>
</dbReference>
<evidence type="ECO:0000259" key="8">
    <source>
        <dbReference type="SMART" id="SM00907"/>
    </source>
</evidence>
<keyword evidence="7" id="KW-0325">Glycoprotein</keyword>
<dbReference type="Pfam" id="PF25537">
    <property type="entry name" value="DUF7921"/>
    <property type="match status" value="1"/>
</dbReference>
<comment type="subcellular location">
    <subcellularLocation>
        <location evidence="1">Cell membrane</location>
    </subcellularLocation>
</comment>
<dbReference type="GO" id="GO:0007399">
    <property type="term" value="P:nervous system development"/>
    <property type="evidence" value="ECO:0007669"/>
    <property type="project" value="TreeGrafter"/>
</dbReference>
<evidence type="ECO:0000313" key="10">
    <source>
        <dbReference type="Proteomes" id="UP000648187"/>
    </source>
</evidence>
<dbReference type="Proteomes" id="UP000648187">
    <property type="component" value="Unassembled WGS sequence"/>
</dbReference>
<proteinExistence type="inferred from homology"/>